<evidence type="ECO:0000313" key="5">
    <source>
        <dbReference type="Proteomes" id="UP000472839"/>
    </source>
</evidence>
<comment type="caution">
    <text evidence="2">The sequence shown here is derived from an EMBL/GenBank/DDBJ whole genome shotgun (WGS) entry which is preliminary data.</text>
</comment>
<name>A0A6L4WR04_9BACT</name>
<dbReference type="InterPro" id="IPR014710">
    <property type="entry name" value="RmlC-like_jellyroll"/>
</dbReference>
<protein>
    <submittedName>
        <fullName evidence="2">Cupin</fullName>
    </submittedName>
</protein>
<dbReference type="AlphaFoldDB" id="A0A6L4WR04"/>
<organism evidence="2 5">
    <name type="scientific">Poseidonibacter ostreae</name>
    <dbReference type="NCBI Taxonomy" id="2654171"/>
    <lineage>
        <taxon>Bacteria</taxon>
        <taxon>Pseudomonadati</taxon>
        <taxon>Campylobacterota</taxon>
        <taxon>Epsilonproteobacteria</taxon>
        <taxon>Campylobacterales</taxon>
        <taxon>Arcobacteraceae</taxon>
        <taxon>Poseidonibacter</taxon>
    </lineage>
</organism>
<reference evidence="4 5" key="1">
    <citation type="submission" date="2019-10" db="EMBL/GenBank/DDBJ databases">
        <title>Poseidonibacter ostreae sp. nov., isolated from the gut of the Ostrea denselamellosa.</title>
        <authorList>
            <person name="Choi A."/>
        </authorList>
    </citation>
    <scope>NUCLEOTIDE SEQUENCE [LARGE SCALE GENOMIC DNA]</scope>
    <source>
        <strain evidence="2 5">SJOD-M-33</strain>
        <strain evidence="3 4">SJOD-M-5</strain>
    </source>
</reference>
<dbReference type="Proteomes" id="UP000472839">
    <property type="component" value="Unassembled WGS sequence"/>
</dbReference>
<dbReference type="Proteomes" id="UP000461010">
    <property type="component" value="Unassembled WGS sequence"/>
</dbReference>
<dbReference type="EMBL" id="WFKK01000030">
    <property type="protein sequence ID" value="KAB7887771.1"/>
    <property type="molecule type" value="Genomic_DNA"/>
</dbReference>
<dbReference type="SUPFAM" id="SSF51182">
    <property type="entry name" value="RmlC-like cupins"/>
    <property type="match status" value="2"/>
</dbReference>
<keyword evidence="4" id="KW-1185">Reference proteome</keyword>
<evidence type="ECO:0000313" key="4">
    <source>
        <dbReference type="Proteomes" id="UP000461010"/>
    </source>
</evidence>
<dbReference type="InterPro" id="IPR025979">
    <property type="entry name" value="ChrR-like_cupin_dom"/>
</dbReference>
<evidence type="ECO:0000313" key="2">
    <source>
        <dbReference type="EMBL" id="KAB7887771.1"/>
    </source>
</evidence>
<accession>A0A6L4WR04</accession>
<gene>
    <name evidence="3" type="ORF">GBG18_07830</name>
    <name evidence="2" type="ORF">GBG19_10225</name>
</gene>
<dbReference type="InterPro" id="IPR011051">
    <property type="entry name" value="RmlC_Cupin_sf"/>
</dbReference>
<feature type="domain" description="ChrR-like cupin" evidence="1">
    <location>
        <begin position="110"/>
        <end position="203"/>
    </location>
</feature>
<sequence>MNSDYEKRALIDTNTIKWQETENKNVLKKILSIKDKEETSFIKLNENSSLNQTKKINSVEIFVLEGTYINQYGEYPKGTYLRLPQEDESLVKSDKGFVIFRKTNFFTDKAQVIIDTNSSPWLPGQGNLEVQPLHEQTALVKWPKGEKFIPHKHWGGEEVLVLNGVFIDEYGEYPKGSWIRSPHLSEHFPYVNEETVIFVKTGHI</sequence>
<proteinExistence type="predicted"/>
<evidence type="ECO:0000313" key="3">
    <source>
        <dbReference type="EMBL" id="KAB7890966.1"/>
    </source>
</evidence>
<dbReference type="Pfam" id="PF12973">
    <property type="entry name" value="Cupin_7"/>
    <property type="match status" value="2"/>
</dbReference>
<dbReference type="EMBL" id="WFKJ01000020">
    <property type="protein sequence ID" value="KAB7890966.1"/>
    <property type="molecule type" value="Genomic_DNA"/>
</dbReference>
<dbReference type="CDD" id="cd20303">
    <property type="entry name" value="cupin_ChrR_1"/>
    <property type="match status" value="1"/>
</dbReference>
<dbReference type="RefSeq" id="WP_152189960.1">
    <property type="nucleotide sequence ID" value="NZ_WFKI01000001.1"/>
</dbReference>
<dbReference type="Gene3D" id="2.60.120.10">
    <property type="entry name" value="Jelly Rolls"/>
    <property type="match status" value="2"/>
</dbReference>
<feature type="domain" description="ChrR-like cupin" evidence="1">
    <location>
        <begin position="7"/>
        <end position="103"/>
    </location>
</feature>
<evidence type="ECO:0000259" key="1">
    <source>
        <dbReference type="Pfam" id="PF12973"/>
    </source>
</evidence>